<dbReference type="InterPro" id="IPR051325">
    <property type="entry name" value="Nudix_hydrolase_domain"/>
</dbReference>
<comment type="similarity">
    <text evidence="2">Belongs to the Nudix hydrolase family.</text>
</comment>
<dbReference type="PANTHER" id="PTHR21340">
    <property type="entry name" value="DIADENOSINE 5,5-P1,P4-TETRAPHOSPHATE PYROPHOSPHOHYDROLASE MUTT"/>
    <property type="match status" value="1"/>
</dbReference>
<dbReference type="InterPro" id="IPR015797">
    <property type="entry name" value="NUDIX_hydrolase-like_dom_sf"/>
</dbReference>
<dbReference type="PRINTS" id="PR00502">
    <property type="entry name" value="NUDIXFAMILY"/>
</dbReference>
<accession>A0A955LKV3</accession>
<dbReference type="InterPro" id="IPR020084">
    <property type="entry name" value="NUDIX_hydrolase_CS"/>
</dbReference>
<dbReference type="AlphaFoldDB" id="A0A955LKV3"/>
<dbReference type="PROSITE" id="PS51462">
    <property type="entry name" value="NUDIX"/>
    <property type="match status" value="1"/>
</dbReference>
<evidence type="ECO:0000256" key="2">
    <source>
        <dbReference type="RuleBase" id="RU003476"/>
    </source>
</evidence>
<name>A0A955LKV3_UNCKA</name>
<gene>
    <name evidence="4" type="ORF">KC614_04195</name>
</gene>
<proteinExistence type="inferred from homology"/>
<dbReference type="GO" id="GO:0004081">
    <property type="term" value="F:bis(5'-nucleosyl)-tetraphosphatase (asymmetrical) activity"/>
    <property type="evidence" value="ECO:0007669"/>
    <property type="project" value="TreeGrafter"/>
</dbReference>
<dbReference type="InterPro" id="IPR000086">
    <property type="entry name" value="NUDIX_hydrolase_dom"/>
</dbReference>
<dbReference type="GO" id="GO:0006754">
    <property type="term" value="P:ATP biosynthetic process"/>
    <property type="evidence" value="ECO:0007669"/>
    <property type="project" value="TreeGrafter"/>
</dbReference>
<dbReference type="PROSITE" id="PS00893">
    <property type="entry name" value="NUDIX_BOX"/>
    <property type="match status" value="1"/>
</dbReference>
<evidence type="ECO:0000313" key="5">
    <source>
        <dbReference type="Proteomes" id="UP000751518"/>
    </source>
</evidence>
<organism evidence="4 5">
    <name type="scientific">candidate division WWE3 bacterium</name>
    <dbReference type="NCBI Taxonomy" id="2053526"/>
    <lineage>
        <taxon>Bacteria</taxon>
        <taxon>Katanobacteria</taxon>
    </lineage>
</organism>
<evidence type="ECO:0000256" key="1">
    <source>
        <dbReference type="ARBA" id="ARBA00022801"/>
    </source>
</evidence>
<dbReference type="Gene3D" id="3.90.79.10">
    <property type="entry name" value="Nucleoside Triphosphate Pyrophosphohydrolase"/>
    <property type="match status" value="1"/>
</dbReference>
<evidence type="ECO:0000259" key="3">
    <source>
        <dbReference type="PROSITE" id="PS51462"/>
    </source>
</evidence>
<dbReference type="PANTHER" id="PTHR21340:SF0">
    <property type="entry name" value="BIS(5'-NUCLEOSYL)-TETRAPHOSPHATASE [ASYMMETRICAL]"/>
    <property type="match status" value="1"/>
</dbReference>
<dbReference type="InterPro" id="IPR020476">
    <property type="entry name" value="Nudix_hydrolase"/>
</dbReference>
<reference evidence="4" key="1">
    <citation type="submission" date="2020-04" db="EMBL/GenBank/DDBJ databases">
        <authorList>
            <person name="Zhang T."/>
        </authorList>
    </citation>
    <scope>NUCLEOTIDE SEQUENCE</scope>
    <source>
        <strain evidence="4">HKST-UBA03</strain>
    </source>
</reference>
<sequence>MRKKISAGFIVFRRSEQNSSDSDIEVLITHFGGPYFADKDEGSWVIPRGEVEEGEDIYQTAIRELQEETGIVLADDVKPLSLGFAEEKHKITHAWAVESNLPHDTEFICESMVTLEWPPKSGKTVTFPESDKTEFVDIDTARNKLRPALLILVDRLIEHLNL</sequence>
<dbReference type="Proteomes" id="UP000751518">
    <property type="component" value="Unassembled WGS sequence"/>
</dbReference>
<keyword evidence="1 2" id="KW-0378">Hydrolase</keyword>
<reference evidence="4" key="2">
    <citation type="journal article" date="2021" name="Microbiome">
        <title>Successional dynamics and alternative stable states in a saline activated sludge microbial community over 9 years.</title>
        <authorList>
            <person name="Wang Y."/>
            <person name="Ye J."/>
            <person name="Ju F."/>
            <person name="Liu L."/>
            <person name="Boyd J.A."/>
            <person name="Deng Y."/>
            <person name="Parks D.H."/>
            <person name="Jiang X."/>
            <person name="Yin X."/>
            <person name="Woodcroft B.J."/>
            <person name="Tyson G.W."/>
            <person name="Hugenholtz P."/>
            <person name="Polz M.F."/>
            <person name="Zhang T."/>
        </authorList>
    </citation>
    <scope>NUCLEOTIDE SEQUENCE</scope>
    <source>
        <strain evidence="4">HKST-UBA03</strain>
    </source>
</reference>
<dbReference type="EMBL" id="JAGQKZ010000044">
    <property type="protein sequence ID" value="MCA9392370.1"/>
    <property type="molecule type" value="Genomic_DNA"/>
</dbReference>
<evidence type="ECO:0000313" key="4">
    <source>
        <dbReference type="EMBL" id="MCA9392370.1"/>
    </source>
</evidence>
<protein>
    <submittedName>
        <fullName evidence="4">NUDIX domain-containing protein</fullName>
    </submittedName>
</protein>
<dbReference type="SUPFAM" id="SSF55811">
    <property type="entry name" value="Nudix"/>
    <property type="match status" value="1"/>
</dbReference>
<dbReference type="GO" id="GO:0006167">
    <property type="term" value="P:AMP biosynthetic process"/>
    <property type="evidence" value="ECO:0007669"/>
    <property type="project" value="TreeGrafter"/>
</dbReference>
<feature type="domain" description="Nudix hydrolase" evidence="3">
    <location>
        <begin position="2"/>
        <end position="158"/>
    </location>
</feature>
<dbReference type="Pfam" id="PF00293">
    <property type="entry name" value="NUDIX"/>
    <property type="match status" value="1"/>
</dbReference>
<comment type="caution">
    <text evidence="4">The sequence shown here is derived from an EMBL/GenBank/DDBJ whole genome shotgun (WGS) entry which is preliminary data.</text>
</comment>